<dbReference type="Gene3D" id="6.10.140.2220">
    <property type="match status" value="1"/>
</dbReference>
<keyword evidence="3" id="KW-0862">Zinc</keyword>
<dbReference type="InterPro" id="IPR024119">
    <property type="entry name" value="TF_DEAF-1"/>
</dbReference>
<sequence>MLKPITKGRWNKETTYSGLAKFLKGFYLAQGYPELPTDLLASMAELMKDIQARVEVTNNCVAMLLAVTLHAVGRTRTALTRAQDRQIIGSVEQMASRLLDKMGGPVLHEGNFSETDMAGMHMLQDASAGPGLDGAISSLPLHLSVSMSLVRRRAFGGPPPQEAALPLPPRTSPTAFGSGNETAKQLVTQYGSGKETDKQLEGARRGGRARLKQPNPIYYSGRAKHSGPRGLGGMNLRVLKWTLNYVLARCAKERCDHYMVANDHAGARASAALWLEYARRLAELAPPPPKSRPQGAASEEDGDGEHEIIGAGGPGTQPSALAAFMVAEARVSVEGANPRTLAAMRGAVKVAQAQGDDVVGWLAALNEAQLRVWGAERMDGTFSEASAQEALDLAAEQRASCRRWGGELATESRCRAMMDAIDKELQHSREWAEQLRRREQQAAPRGGNSRRPPLLPEGRLPVRPRGGDDWQSLQPVALAHHVCVACGKMYHKTQLCSRCKSVRYCGRECQAAHWKEHKQECPKLAAAAAKDAAGEAAAGDKVA</sequence>
<dbReference type="PANTHER" id="PTHR10237">
    <property type="entry name" value="DEFORMED EPIDERMAL AUTOREGULATORY FACTOR 1 HOMOLOG SUPPRESSIN"/>
    <property type="match status" value="1"/>
</dbReference>
<feature type="compositionally biased region" description="Low complexity" evidence="5">
    <location>
        <begin position="450"/>
        <end position="464"/>
    </location>
</feature>
<keyword evidence="1" id="KW-0479">Metal-binding</keyword>
<dbReference type="OrthoDB" id="537437at2759"/>
<dbReference type="EMBL" id="JAEHOC010000012">
    <property type="protein sequence ID" value="KAG2436707.1"/>
    <property type="molecule type" value="Genomic_DNA"/>
</dbReference>
<dbReference type="PROSITE" id="PS50865">
    <property type="entry name" value="ZF_MYND_2"/>
    <property type="match status" value="1"/>
</dbReference>
<dbReference type="GO" id="GO:0008270">
    <property type="term" value="F:zinc ion binding"/>
    <property type="evidence" value="ECO:0007669"/>
    <property type="project" value="UniProtKB-KW"/>
</dbReference>
<feature type="region of interest" description="Disordered" evidence="5">
    <location>
        <begin position="190"/>
        <end position="224"/>
    </location>
</feature>
<keyword evidence="8" id="KW-1185">Reference proteome</keyword>
<dbReference type="SUPFAM" id="SSF144232">
    <property type="entry name" value="HIT/MYND zinc finger-like"/>
    <property type="match status" value="1"/>
</dbReference>
<proteinExistence type="predicted"/>
<dbReference type="AlphaFoldDB" id="A0A835W142"/>
<accession>A0A835W142</accession>
<dbReference type="Pfam" id="PF01753">
    <property type="entry name" value="zf-MYND"/>
    <property type="match status" value="1"/>
</dbReference>
<feature type="region of interest" description="Disordered" evidence="5">
    <location>
        <begin position="284"/>
        <end position="313"/>
    </location>
</feature>
<organism evidence="7 8">
    <name type="scientific">Chlamydomonas incerta</name>
    <dbReference type="NCBI Taxonomy" id="51695"/>
    <lineage>
        <taxon>Eukaryota</taxon>
        <taxon>Viridiplantae</taxon>
        <taxon>Chlorophyta</taxon>
        <taxon>core chlorophytes</taxon>
        <taxon>Chlorophyceae</taxon>
        <taxon>CS clade</taxon>
        <taxon>Chlamydomonadales</taxon>
        <taxon>Chlamydomonadaceae</taxon>
        <taxon>Chlamydomonas</taxon>
    </lineage>
</organism>
<dbReference type="InterPro" id="IPR002893">
    <property type="entry name" value="Znf_MYND"/>
</dbReference>
<evidence type="ECO:0000313" key="8">
    <source>
        <dbReference type="Proteomes" id="UP000650467"/>
    </source>
</evidence>
<feature type="compositionally biased region" description="Basic and acidic residues" evidence="5">
    <location>
        <begin position="194"/>
        <end position="204"/>
    </location>
</feature>
<evidence type="ECO:0000259" key="6">
    <source>
        <dbReference type="PROSITE" id="PS50865"/>
    </source>
</evidence>
<keyword evidence="2 4" id="KW-0863">Zinc-finger</keyword>
<dbReference type="GO" id="GO:0000981">
    <property type="term" value="F:DNA-binding transcription factor activity, RNA polymerase II-specific"/>
    <property type="evidence" value="ECO:0007669"/>
    <property type="project" value="TreeGrafter"/>
</dbReference>
<feature type="domain" description="MYND-type" evidence="6">
    <location>
        <begin position="483"/>
        <end position="521"/>
    </location>
</feature>
<evidence type="ECO:0000256" key="5">
    <source>
        <dbReference type="SAM" id="MobiDB-lite"/>
    </source>
</evidence>
<name>A0A835W142_CHLIN</name>
<reference evidence="7" key="1">
    <citation type="journal article" date="2020" name="bioRxiv">
        <title>Comparative genomics of Chlamydomonas.</title>
        <authorList>
            <person name="Craig R.J."/>
            <person name="Hasan A.R."/>
            <person name="Ness R.W."/>
            <person name="Keightley P.D."/>
        </authorList>
    </citation>
    <scope>NUCLEOTIDE SEQUENCE</scope>
    <source>
        <strain evidence="7">SAG 7.73</strain>
    </source>
</reference>
<feature type="region of interest" description="Disordered" evidence="5">
    <location>
        <begin position="434"/>
        <end position="465"/>
    </location>
</feature>
<evidence type="ECO:0000313" key="7">
    <source>
        <dbReference type="EMBL" id="KAG2436707.1"/>
    </source>
</evidence>
<dbReference type="Proteomes" id="UP000650467">
    <property type="component" value="Unassembled WGS sequence"/>
</dbReference>
<dbReference type="GO" id="GO:0005634">
    <property type="term" value="C:nucleus"/>
    <property type="evidence" value="ECO:0007669"/>
    <property type="project" value="TreeGrafter"/>
</dbReference>
<gene>
    <name evidence="7" type="ORF">HXX76_006232</name>
</gene>
<evidence type="ECO:0000256" key="2">
    <source>
        <dbReference type="ARBA" id="ARBA00022771"/>
    </source>
</evidence>
<dbReference type="PANTHER" id="PTHR10237:SF14">
    <property type="entry name" value="MYND-TYPE DOMAIN-CONTAINING PROTEIN"/>
    <property type="match status" value="1"/>
</dbReference>
<evidence type="ECO:0000256" key="3">
    <source>
        <dbReference type="ARBA" id="ARBA00022833"/>
    </source>
</evidence>
<evidence type="ECO:0000256" key="4">
    <source>
        <dbReference type="PROSITE-ProRule" id="PRU00134"/>
    </source>
</evidence>
<protein>
    <recommendedName>
        <fullName evidence="6">MYND-type domain-containing protein</fullName>
    </recommendedName>
</protein>
<comment type="caution">
    <text evidence="7">The sequence shown here is derived from an EMBL/GenBank/DDBJ whole genome shotgun (WGS) entry which is preliminary data.</text>
</comment>
<evidence type="ECO:0000256" key="1">
    <source>
        <dbReference type="ARBA" id="ARBA00022723"/>
    </source>
</evidence>